<evidence type="ECO:0000256" key="9">
    <source>
        <dbReference type="PROSITE-ProRule" id="PRU00175"/>
    </source>
</evidence>
<evidence type="ECO:0000313" key="13">
    <source>
        <dbReference type="Proteomes" id="UP000198287"/>
    </source>
</evidence>
<reference evidence="12 13" key="1">
    <citation type="submission" date="2015-12" db="EMBL/GenBank/DDBJ databases">
        <title>The genome of Folsomia candida.</title>
        <authorList>
            <person name="Faddeeva A."/>
            <person name="Derks M.F."/>
            <person name="Anvar Y."/>
            <person name="Smit S."/>
            <person name="Van Straalen N."/>
            <person name="Roelofs D."/>
        </authorList>
    </citation>
    <scope>NUCLEOTIDE SEQUENCE [LARGE SCALE GENOMIC DNA]</scope>
    <source>
        <strain evidence="12 13">VU population</strain>
        <tissue evidence="12">Whole body</tissue>
    </source>
</reference>
<accession>A0A226EJA2</accession>
<dbReference type="AlphaFoldDB" id="A0A226EJA2"/>
<evidence type="ECO:0000256" key="8">
    <source>
        <dbReference type="ARBA" id="ARBA00022833"/>
    </source>
</evidence>
<sequence length="411" mass="43183">MASAATDSVPHSKFFCYKCNEEIPRVLDDFTCPICKGGFIEEVQESQNAGSGPGSDSASDATFDVGGGFDFLQLLRGLSEPSGGGGGGGTSVRFQTGSNPATFQRTRSEGAPSPGTNNPGFSFVLGPTQGRGGGTGRSNPNLDNPMEHVLFTFLNDLIHGLGGGAAVGGAGVPLLSNVGDYAWGRDGLDAVVTQLMNQMEGTGPPPLATDRIDTLPDVTINQDQVDRKLQCSVCWDDFGVGEVVKKLECEHVYHPDCIIPWLKLHGTCPICRKDLTGQVREGETVHETPSTRFEPMAVDDETSSNLHSNECPIAAHRTPATASAPSSARNYSSSNATSSPMSNPVVQSLNQILNPLLSGLAGRTSNNTSNSTPPPPGPHASSQPSTQPQQQPGDRRGPGGQGFDNMDLEFD</sequence>
<feature type="compositionally biased region" description="Polar residues" evidence="10">
    <location>
        <begin position="92"/>
        <end position="105"/>
    </location>
</feature>
<evidence type="ECO:0000256" key="5">
    <source>
        <dbReference type="ARBA" id="ARBA00022723"/>
    </source>
</evidence>
<dbReference type="Proteomes" id="UP000198287">
    <property type="component" value="Unassembled WGS sequence"/>
</dbReference>
<feature type="compositionally biased region" description="Low complexity" evidence="10">
    <location>
        <begin position="379"/>
        <end position="392"/>
    </location>
</feature>
<dbReference type="EC" id="2.3.2.27" evidence="3"/>
<feature type="domain" description="RING-type" evidence="11">
    <location>
        <begin position="231"/>
        <end position="272"/>
    </location>
</feature>
<dbReference type="EMBL" id="LNIX01000004">
    <property type="protein sequence ID" value="OXA56626.1"/>
    <property type="molecule type" value="Genomic_DNA"/>
</dbReference>
<evidence type="ECO:0000259" key="11">
    <source>
        <dbReference type="PROSITE" id="PS50089"/>
    </source>
</evidence>
<gene>
    <name evidence="12" type="ORF">Fcan01_09347</name>
</gene>
<dbReference type="OMA" id="PNSDFTC"/>
<evidence type="ECO:0000313" key="12">
    <source>
        <dbReference type="EMBL" id="OXA56626.1"/>
    </source>
</evidence>
<evidence type="ECO:0000256" key="7">
    <source>
        <dbReference type="ARBA" id="ARBA00022786"/>
    </source>
</evidence>
<dbReference type="FunFam" id="3.30.40.10:FF:000069">
    <property type="entry name" value="E3 ubiquitin-protein ligase RNF115"/>
    <property type="match status" value="1"/>
</dbReference>
<dbReference type="SUPFAM" id="SSF57850">
    <property type="entry name" value="RING/U-box"/>
    <property type="match status" value="1"/>
</dbReference>
<dbReference type="PROSITE" id="PS50089">
    <property type="entry name" value="ZF_RING_2"/>
    <property type="match status" value="1"/>
</dbReference>
<feature type="region of interest" description="Disordered" evidence="10">
    <location>
        <begin position="282"/>
        <end position="343"/>
    </location>
</feature>
<comment type="pathway">
    <text evidence="2">Protein modification; protein ubiquitination.</text>
</comment>
<proteinExistence type="predicted"/>
<keyword evidence="8" id="KW-0862">Zinc</keyword>
<comment type="caution">
    <text evidence="12">The sequence shown here is derived from an EMBL/GenBank/DDBJ whole genome shotgun (WGS) entry which is preliminary data.</text>
</comment>
<dbReference type="InterPro" id="IPR001841">
    <property type="entry name" value="Znf_RING"/>
</dbReference>
<keyword evidence="4" id="KW-0808">Transferase</keyword>
<dbReference type="PANTHER" id="PTHR15710">
    <property type="entry name" value="E3 UBIQUITIN-PROTEIN LIGASE PRAJA"/>
    <property type="match status" value="1"/>
</dbReference>
<evidence type="ECO:0000256" key="1">
    <source>
        <dbReference type="ARBA" id="ARBA00000900"/>
    </source>
</evidence>
<dbReference type="InterPro" id="IPR013083">
    <property type="entry name" value="Znf_RING/FYVE/PHD"/>
</dbReference>
<dbReference type="OrthoDB" id="8062037at2759"/>
<dbReference type="GO" id="GO:0005737">
    <property type="term" value="C:cytoplasm"/>
    <property type="evidence" value="ECO:0007669"/>
    <property type="project" value="TreeGrafter"/>
</dbReference>
<keyword evidence="7" id="KW-0833">Ubl conjugation pathway</keyword>
<keyword evidence="5" id="KW-0479">Metal-binding</keyword>
<evidence type="ECO:0000256" key="6">
    <source>
        <dbReference type="ARBA" id="ARBA00022771"/>
    </source>
</evidence>
<dbReference type="GO" id="GO:0008270">
    <property type="term" value="F:zinc ion binding"/>
    <property type="evidence" value="ECO:0007669"/>
    <property type="project" value="UniProtKB-KW"/>
</dbReference>
<dbReference type="STRING" id="158441.A0A226EJA2"/>
<keyword evidence="13" id="KW-1185">Reference proteome</keyword>
<dbReference type="Pfam" id="PF13639">
    <property type="entry name" value="zf-RING_2"/>
    <property type="match status" value="1"/>
</dbReference>
<feature type="region of interest" description="Disordered" evidence="10">
    <location>
        <begin position="80"/>
        <end position="142"/>
    </location>
</feature>
<feature type="compositionally biased region" description="Low complexity" evidence="10">
    <location>
        <begin position="314"/>
        <end position="343"/>
    </location>
</feature>
<dbReference type="Gene3D" id="3.30.40.10">
    <property type="entry name" value="Zinc/RING finger domain, C3HC4 (zinc finger)"/>
    <property type="match status" value="1"/>
</dbReference>
<comment type="catalytic activity">
    <reaction evidence="1">
        <text>S-ubiquitinyl-[E2 ubiquitin-conjugating enzyme]-L-cysteine + [acceptor protein]-L-lysine = [E2 ubiquitin-conjugating enzyme]-L-cysteine + N(6)-ubiquitinyl-[acceptor protein]-L-lysine.</text>
        <dbReference type="EC" id="2.3.2.27"/>
    </reaction>
</comment>
<name>A0A226EJA2_FOLCA</name>
<feature type="region of interest" description="Disordered" evidence="10">
    <location>
        <begin position="359"/>
        <end position="411"/>
    </location>
</feature>
<dbReference type="PANTHER" id="PTHR15710:SF243">
    <property type="entry name" value="E3 UBIQUITIN-PROTEIN LIGASE PRAJA-2 ISOFORM X1"/>
    <property type="match status" value="1"/>
</dbReference>
<dbReference type="SMART" id="SM00184">
    <property type="entry name" value="RING"/>
    <property type="match status" value="1"/>
</dbReference>
<keyword evidence="6 9" id="KW-0863">Zinc-finger</keyword>
<evidence type="ECO:0000256" key="3">
    <source>
        <dbReference type="ARBA" id="ARBA00012483"/>
    </source>
</evidence>
<protein>
    <recommendedName>
        <fullName evidence="3">RING-type E3 ubiquitin transferase</fullName>
        <ecNumber evidence="3">2.3.2.27</ecNumber>
    </recommendedName>
</protein>
<evidence type="ECO:0000256" key="4">
    <source>
        <dbReference type="ARBA" id="ARBA00022679"/>
    </source>
</evidence>
<organism evidence="12 13">
    <name type="scientific">Folsomia candida</name>
    <name type="common">Springtail</name>
    <dbReference type="NCBI Taxonomy" id="158441"/>
    <lineage>
        <taxon>Eukaryota</taxon>
        <taxon>Metazoa</taxon>
        <taxon>Ecdysozoa</taxon>
        <taxon>Arthropoda</taxon>
        <taxon>Hexapoda</taxon>
        <taxon>Collembola</taxon>
        <taxon>Entomobryomorpha</taxon>
        <taxon>Isotomoidea</taxon>
        <taxon>Isotomidae</taxon>
        <taxon>Proisotominae</taxon>
        <taxon>Folsomia</taxon>
    </lineage>
</organism>
<evidence type="ECO:0000256" key="2">
    <source>
        <dbReference type="ARBA" id="ARBA00004906"/>
    </source>
</evidence>
<dbReference type="CDD" id="cd16667">
    <property type="entry name" value="RING-H2_RNF126-like"/>
    <property type="match status" value="1"/>
</dbReference>
<evidence type="ECO:0000256" key="10">
    <source>
        <dbReference type="SAM" id="MobiDB-lite"/>
    </source>
</evidence>
<dbReference type="GO" id="GO:0061630">
    <property type="term" value="F:ubiquitin protein ligase activity"/>
    <property type="evidence" value="ECO:0007669"/>
    <property type="project" value="UniProtKB-EC"/>
</dbReference>
<dbReference type="GO" id="GO:0000209">
    <property type="term" value="P:protein polyubiquitination"/>
    <property type="evidence" value="ECO:0007669"/>
    <property type="project" value="UniProtKB-ARBA"/>
</dbReference>